<dbReference type="PANTHER" id="PTHR11675:SF63">
    <property type="entry name" value="POLYPEPTIDE N-ACETYLGALACTOSAMINYLTRANSFERASE"/>
    <property type="match status" value="1"/>
</dbReference>
<feature type="domain" description="Glycosyltransferase 2-like" evidence="5">
    <location>
        <begin position="161"/>
        <end position="306"/>
    </location>
</feature>
<dbReference type="GO" id="GO:0005794">
    <property type="term" value="C:Golgi apparatus"/>
    <property type="evidence" value="ECO:0007669"/>
    <property type="project" value="TreeGrafter"/>
</dbReference>
<dbReference type="InterPro" id="IPR001173">
    <property type="entry name" value="Glyco_trans_2-like"/>
</dbReference>
<evidence type="ECO:0000256" key="1">
    <source>
        <dbReference type="ARBA" id="ARBA00022679"/>
    </source>
</evidence>
<keyword evidence="1" id="KW-0808">Transferase</keyword>
<keyword evidence="4" id="KW-1133">Transmembrane helix</keyword>
<keyword evidence="4" id="KW-0812">Transmembrane</keyword>
<dbReference type="PANTHER" id="PTHR11675">
    <property type="entry name" value="N-ACETYLGALACTOSAMINYLTRANSFERASE"/>
    <property type="match status" value="1"/>
</dbReference>
<feature type="domain" description="Galactosyltransferase C-terminal" evidence="6">
    <location>
        <begin position="314"/>
        <end position="376"/>
    </location>
</feature>
<dbReference type="GO" id="GO:0005112">
    <property type="term" value="F:Notch binding"/>
    <property type="evidence" value="ECO:0007669"/>
    <property type="project" value="TreeGrafter"/>
</dbReference>
<evidence type="ECO:0000256" key="4">
    <source>
        <dbReference type="SAM" id="Phobius"/>
    </source>
</evidence>
<evidence type="ECO:0000256" key="3">
    <source>
        <dbReference type="SAM" id="MobiDB-lite"/>
    </source>
</evidence>
<dbReference type="EMBL" id="NIVC01000305">
    <property type="protein sequence ID" value="PAA85764.1"/>
    <property type="molecule type" value="Genomic_DNA"/>
</dbReference>
<evidence type="ECO:0000313" key="7">
    <source>
        <dbReference type="EMBL" id="PAA85764.1"/>
    </source>
</evidence>
<evidence type="ECO:0000256" key="2">
    <source>
        <dbReference type="ARBA" id="ARBA00023157"/>
    </source>
</evidence>
<feature type="non-terminal residue" evidence="7">
    <location>
        <position position="1"/>
    </location>
</feature>
<evidence type="ECO:0000259" key="6">
    <source>
        <dbReference type="Pfam" id="PF02709"/>
    </source>
</evidence>
<dbReference type="SUPFAM" id="SSF53448">
    <property type="entry name" value="Nucleotide-diphospho-sugar transferases"/>
    <property type="match status" value="1"/>
</dbReference>
<dbReference type="Proteomes" id="UP000215902">
    <property type="component" value="Unassembled WGS sequence"/>
</dbReference>
<dbReference type="GO" id="GO:0004653">
    <property type="term" value="F:polypeptide N-acetylgalactosaminyltransferase activity"/>
    <property type="evidence" value="ECO:0007669"/>
    <property type="project" value="TreeGrafter"/>
</dbReference>
<feature type="compositionally biased region" description="Low complexity" evidence="3">
    <location>
        <begin position="1"/>
        <end position="16"/>
    </location>
</feature>
<organism evidence="7 8">
    <name type="scientific">Macrostomum lignano</name>
    <dbReference type="NCBI Taxonomy" id="282301"/>
    <lineage>
        <taxon>Eukaryota</taxon>
        <taxon>Metazoa</taxon>
        <taxon>Spiralia</taxon>
        <taxon>Lophotrochozoa</taxon>
        <taxon>Platyhelminthes</taxon>
        <taxon>Rhabditophora</taxon>
        <taxon>Macrostomorpha</taxon>
        <taxon>Macrostomida</taxon>
        <taxon>Macrostomidae</taxon>
        <taxon>Macrostomum</taxon>
    </lineage>
</organism>
<dbReference type="AlphaFoldDB" id="A0A267GK39"/>
<evidence type="ECO:0000259" key="5">
    <source>
        <dbReference type="Pfam" id="PF00535"/>
    </source>
</evidence>
<dbReference type="GO" id="GO:0006493">
    <property type="term" value="P:protein O-linked glycosylation"/>
    <property type="evidence" value="ECO:0007669"/>
    <property type="project" value="TreeGrafter"/>
</dbReference>
<proteinExistence type="predicted"/>
<feature type="transmembrane region" description="Helical" evidence="4">
    <location>
        <begin position="54"/>
        <end position="75"/>
    </location>
</feature>
<keyword evidence="8" id="KW-1185">Reference proteome</keyword>
<dbReference type="Gene3D" id="3.90.550.10">
    <property type="entry name" value="Spore Coat Polysaccharide Biosynthesis Protein SpsA, Chain A"/>
    <property type="match status" value="1"/>
</dbReference>
<keyword evidence="2" id="KW-1015">Disulfide bond</keyword>
<feature type="region of interest" description="Disordered" evidence="3">
    <location>
        <begin position="1"/>
        <end position="20"/>
    </location>
</feature>
<gene>
    <name evidence="7" type="ORF">BOX15_Mlig026123g6</name>
</gene>
<dbReference type="Pfam" id="PF00535">
    <property type="entry name" value="Glycos_transf_2"/>
    <property type="match status" value="1"/>
</dbReference>
<keyword evidence="4" id="KW-0472">Membrane</keyword>
<reference evidence="7 8" key="1">
    <citation type="submission" date="2017-06" db="EMBL/GenBank/DDBJ databases">
        <title>A platform for efficient transgenesis in Macrostomum lignano, a flatworm model organism for stem cell research.</title>
        <authorList>
            <person name="Berezikov E."/>
        </authorList>
    </citation>
    <scope>NUCLEOTIDE SEQUENCE [LARGE SCALE GENOMIC DNA]</scope>
    <source>
        <strain evidence="7">DV1</strain>
        <tissue evidence="7">Whole organism</tissue>
    </source>
</reference>
<dbReference type="Pfam" id="PF02709">
    <property type="entry name" value="Glyco_transf_7C"/>
    <property type="match status" value="1"/>
</dbReference>
<protein>
    <submittedName>
        <fullName evidence="7">Uncharacterized protein</fullName>
    </submittedName>
</protein>
<dbReference type="STRING" id="282301.A0A267GK39"/>
<accession>A0A267GK39</accession>
<dbReference type="InterPro" id="IPR029044">
    <property type="entry name" value="Nucleotide-diphossugar_trans"/>
</dbReference>
<evidence type="ECO:0000313" key="8">
    <source>
        <dbReference type="Proteomes" id="UP000215902"/>
    </source>
</evidence>
<dbReference type="OrthoDB" id="5988548at2759"/>
<name>A0A267GK39_9PLAT</name>
<comment type="caution">
    <text evidence="7">The sequence shown here is derived from an EMBL/GenBank/DDBJ whole genome shotgun (WGS) entry which is preliminary data.</text>
</comment>
<dbReference type="InterPro" id="IPR027791">
    <property type="entry name" value="Galactosyl_T_C"/>
</dbReference>
<dbReference type="GO" id="GO:0008593">
    <property type="term" value="P:regulation of Notch signaling pathway"/>
    <property type="evidence" value="ECO:0007669"/>
    <property type="project" value="TreeGrafter"/>
</dbReference>
<sequence>RMLRSQQLHQHRQQSSASPKNRGGLFWRYWRSVCSSSVTIAPCCLMRVRLRLGIVLKLVLLVLLTLICLLCYWNLSINLKLYWQSNPGSSNNPLLNPSLKIFPKTPEERAEYNKAFHQHSFNAFLSDRLSLQRLVPDTRDPACQSKSYYANSQSYDNLTASVIICFYNEAKSTLRRTLYSIFNRSPPHLLHEVIVLDDESNNGISSFDVNFISSKIRYEIAPMKLGLIRARNYAAKLATGRVLIFLDSHIEVNVGWLQPLLHHLSIRPKSVALPLVDVIDEKTFEYSATPHVVGGFTWNLRFAWDPLPASVPMDEPFHSPVMSGGLLAVRASTFHAFGAYDNLMETWGGENLEMSFRYWQCGGTVYACPCSRVGHVFRSRRPYGEFSGRDSWLFNSVRLANVWLGPFREVFFYQEPRAVGVDPGDLTSRLELQRSLGCVSFKWYLLNVASKKMIRSLPGRFRHLLT</sequence>